<feature type="transmembrane region" description="Helical" evidence="6">
    <location>
        <begin position="306"/>
        <end position="328"/>
    </location>
</feature>
<dbReference type="InterPro" id="IPR003740">
    <property type="entry name" value="YitT"/>
</dbReference>
<feature type="transmembrane region" description="Helical" evidence="6">
    <location>
        <begin position="79"/>
        <end position="101"/>
    </location>
</feature>
<dbReference type="PANTHER" id="PTHR33545">
    <property type="entry name" value="UPF0750 MEMBRANE PROTEIN YITT-RELATED"/>
    <property type="match status" value="1"/>
</dbReference>
<evidence type="ECO:0000313" key="9">
    <source>
        <dbReference type="Proteomes" id="UP000289497"/>
    </source>
</evidence>
<sequence>MADLNKNLKPENNQKNIFKMSLSFMKMKKPSLKLAELPLDPMNCTDVEKQIALLNYKMGQYLANNKEAKLTSKMFFKRYSWRICLVVFAAFLFNFSIQIFLSRADTVPSGWTGFPTLLQNLLPVIRPYFALIYFGANLPLFIIFWRKIKKSFLYLTLLFMVSQILANLIFTQDVIFTHITAFFDLVGDKLLTKDENGNPVHIEVALKLLKKQWYEQNKTWPILLYCSIGAFFVGVALALSWKAGGSTGGTDIIAYYYVTKSKKSISTMLSIFGFTTAMIFLVIWGVVEHSDKYKDELLIRDPGTFIGARELSTFLYILISNLVVGILYPKYKKMKMTIISSDINKVIAYLKLIEYWHSYKIVSFTSGYNGETKYKVETVLLLLESKNLINDLKLIDPNIWISMIPVHQVIGKFNTQFVEQ</sequence>
<dbReference type="InterPro" id="IPR019264">
    <property type="entry name" value="DUF2179"/>
</dbReference>
<evidence type="ECO:0000259" key="7">
    <source>
        <dbReference type="Pfam" id="PF10035"/>
    </source>
</evidence>
<accession>A0A449B7F9</accession>
<dbReference type="Pfam" id="PF02588">
    <property type="entry name" value="YitT_membrane"/>
    <property type="match status" value="1"/>
</dbReference>
<feature type="transmembrane region" description="Helical" evidence="6">
    <location>
        <begin position="121"/>
        <end position="145"/>
    </location>
</feature>
<dbReference type="Pfam" id="PF10035">
    <property type="entry name" value="DUF2179"/>
    <property type="match status" value="1"/>
</dbReference>
<evidence type="ECO:0000256" key="2">
    <source>
        <dbReference type="ARBA" id="ARBA00022475"/>
    </source>
</evidence>
<dbReference type="PANTHER" id="PTHR33545:SF5">
    <property type="entry name" value="UPF0750 MEMBRANE PROTEIN YITT"/>
    <property type="match status" value="1"/>
</dbReference>
<keyword evidence="5 6" id="KW-0472">Membrane</keyword>
<keyword evidence="9" id="KW-1185">Reference proteome</keyword>
<dbReference type="RefSeq" id="WP_051616993.1">
    <property type="nucleotide sequence ID" value="NZ_LR215039.1"/>
</dbReference>
<organism evidence="8 9">
    <name type="scientific">Mycoplasmopsis columboralis</name>
    <dbReference type="NCBI Taxonomy" id="171282"/>
    <lineage>
        <taxon>Bacteria</taxon>
        <taxon>Bacillati</taxon>
        <taxon>Mycoplasmatota</taxon>
        <taxon>Mycoplasmoidales</taxon>
        <taxon>Metamycoplasmataceae</taxon>
        <taxon>Mycoplasmopsis</taxon>
    </lineage>
</organism>
<evidence type="ECO:0000256" key="6">
    <source>
        <dbReference type="SAM" id="Phobius"/>
    </source>
</evidence>
<keyword evidence="2" id="KW-1003">Cell membrane</keyword>
<evidence type="ECO:0000256" key="1">
    <source>
        <dbReference type="ARBA" id="ARBA00004651"/>
    </source>
</evidence>
<feature type="transmembrane region" description="Helical" evidence="6">
    <location>
        <begin position="222"/>
        <end position="244"/>
    </location>
</feature>
<evidence type="ECO:0000256" key="5">
    <source>
        <dbReference type="ARBA" id="ARBA00023136"/>
    </source>
</evidence>
<feature type="transmembrane region" description="Helical" evidence="6">
    <location>
        <begin position="265"/>
        <end position="286"/>
    </location>
</feature>
<evidence type="ECO:0000313" key="8">
    <source>
        <dbReference type="EMBL" id="VEU76524.1"/>
    </source>
</evidence>
<reference evidence="8 9" key="1">
    <citation type="submission" date="2019-01" db="EMBL/GenBank/DDBJ databases">
        <authorList>
            <consortium name="Pathogen Informatics"/>
        </authorList>
    </citation>
    <scope>NUCLEOTIDE SEQUENCE [LARGE SCALE GENOMIC DNA]</scope>
    <source>
        <strain evidence="8 9">NCTC10179</strain>
    </source>
</reference>
<dbReference type="AlphaFoldDB" id="A0A449B7F9"/>
<protein>
    <submittedName>
        <fullName evidence="8">Uncharacterized BCR, YitT family COG1284</fullName>
    </submittedName>
</protein>
<feature type="domain" description="DUF2179" evidence="7">
    <location>
        <begin position="363"/>
        <end position="411"/>
    </location>
</feature>
<evidence type="ECO:0000256" key="4">
    <source>
        <dbReference type="ARBA" id="ARBA00022989"/>
    </source>
</evidence>
<comment type="subcellular location">
    <subcellularLocation>
        <location evidence="1">Cell membrane</location>
        <topology evidence="1">Multi-pass membrane protein</topology>
    </subcellularLocation>
</comment>
<dbReference type="EMBL" id="LR215039">
    <property type="protein sequence ID" value="VEU76524.1"/>
    <property type="molecule type" value="Genomic_DNA"/>
</dbReference>
<dbReference type="KEGG" id="mcou:NCTC10179_00720"/>
<proteinExistence type="predicted"/>
<keyword evidence="4 6" id="KW-1133">Transmembrane helix</keyword>
<gene>
    <name evidence="8" type="ORF">NCTC10179_00720</name>
</gene>
<dbReference type="InterPro" id="IPR051461">
    <property type="entry name" value="UPF0750_membrane"/>
</dbReference>
<feature type="transmembrane region" description="Helical" evidence="6">
    <location>
        <begin position="152"/>
        <end position="170"/>
    </location>
</feature>
<dbReference type="Proteomes" id="UP000289497">
    <property type="component" value="Chromosome"/>
</dbReference>
<name>A0A449B7F9_9BACT</name>
<dbReference type="GO" id="GO:0005886">
    <property type="term" value="C:plasma membrane"/>
    <property type="evidence" value="ECO:0007669"/>
    <property type="project" value="UniProtKB-SubCell"/>
</dbReference>
<keyword evidence="3 6" id="KW-0812">Transmembrane</keyword>
<evidence type="ECO:0000256" key="3">
    <source>
        <dbReference type="ARBA" id="ARBA00022692"/>
    </source>
</evidence>